<reference evidence="1" key="1">
    <citation type="submission" date="2022-11" db="EMBL/GenBank/DDBJ databases">
        <title>Centuries of genome instability and evolution in soft-shell clam transmissible cancer (bioRxiv).</title>
        <authorList>
            <person name="Hart S.F.M."/>
            <person name="Yonemitsu M.A."/>
            <person name="Giersch R.M."/>
            <person name="Beal B.F."/>
            <person name="Arriagada G."/>
            <person name="Davis B.W."/>
            <person name="Ostrander E.A."/>
            <person name="Goff S.P."/>
            <person name="Metzger M.J."/>
        </authorList>
    </citation>
    <scope>NUCLEOTIDE SEQUENCE</scope>
    <source>
        <strain evidence="1">MELC-2E11</strain>
        <tissue evidence="1">Siphon/mantle</tissue>
    </source>
</reference>
<evidence type="ECO:0000313" key="2">
    <source>
        <dbReference type="Proteomes" id="UP001164746"/>
    </source>
</evidence>
<dbReference type="InterPro" id="IPR016024">
    <property type="entry name" value="ARM-type_fold"/>
</dbReference>
<keyword evidence="2" id="KW-1185">Reference proteome</keyword>
<protein>
    <submittedName>
        <fullName evidence="1">Uncharacterized protein</fullName>
    </submittedName>
</protein>
<dbReference type="PANTHER" id="PTHR46270">
    <property type="entry name" value="ARMADILLO-TYPE FOLD-RELATED"/>
    <property type="match status" value="1"/>
</dbReference>
<dbReference type="Gene3D" id="1.25.10.10">
    <property type="entry name" value="Leucine-rich Repeat Variant"/>
    <property type="match status" value="1"/>
</dbReference>
<name>A0ABY7DAL6_MYAAR</name>
<dbReference type="SUPFAM" id="SSF48371">
    <property type="entry name" value="ARM repeat"/>
    <property type="match status" value="1"/>
</dbReference>
<organism evidence="1 2">
    <name type="scientific">Mya arenaria</name>
    <name type="common">Soft-shell clam</name>
    <dbReference type="NCBI Taxonomy" id="6604"/>
    <lineage>
        <taxon>Eukaryota</taxon>
        <taxon>Metazoa</taxon>
        <taxon>Spiralia</taxon>
        <taxon>Lophotrochozoa</taxon>
        <taxon>Mollusca</taxon>
        <taxon>Bivalvia</taxon>
        <taxon>Autobranchia</taxon>
        <taxon>Heteroconchia</taxon>
        <taxon>Euheterodonta</taxon>
        <taxon>Imparidentia</taxon>
        <taxon>Neoheterodontei</taxon>
        <taxon>Myida</taxon>
        <taxon>Myoidea</taxon>
        <taxon>Myidae</taxon>
        <taxon>Mya</taxon>
    </lineage>
</organism>
<dbReference type="Proteomes" id="UP001164746">
    <property type="component" value="Chromosome 1"/>
</dbReference>
<gene>
    <name evidence="1" type="ORF">MAR_005895</name>
</gene>
<dbReference type="EMBL" id="CP111012">
    <property type="protein sequence ID" value="WAQ93424.1"/>
    <property type="molecule type" value="Genomic_DNA"/>
</dbReference>
<sequence length="462" mass="52066">MPGDIGHKRCVLVQHIASGLDMATNVEESKNVSKRSAKKVKEVDLKLSAEHITLTQECRIELEQFASQRKDFLQIIGDIDDRDTTEDNNEEVILNTISSYLLHAFKQYDKIASNEVLYKVREKLGDVIAETGTVERLCVYVNNALNKMVKPTTGDVTVTSTLHNVLKVLANYSDGSMSLCQELAENRSYLKACQQFLARKDICKRIKANNTLKDDDPGSDFLDCLLTTLHNIASRDELALSMQKVGFTDALKFHLSNTNRNVWMQVLAILAAVVTEDECDIIKSNHKRVGELLSVLEHGLEQEDLRYEGWSCFEVAHTKKAIRVLARNDANKRMLVQTDAFKLLVALAKTGGKREKMESIQSLWVLCFDKDNKEEAINNKELGIKDLLTDLKVYKDKDIANTSVWMDVDNISGSTLESMAKAVEEAAIILICMSQLYKDSNYCRAAGSHNIHVTTWFKTDFC</sequence>
<proteinExistence type="predicted"/>
<evidence type="ECO:0000313" key="1">
    <source>
        <dbReference type="EMBL" id="WAQ93424.1"/>
    </source>
</evidence>
<accession>A0ABY7DAL6</accession>
<dbReference type="InterPro" id="IPR011989">
    <property type="entry name" value="ARM-like"/>
</dbReference>
<dbReference type="PANTHER" id="PTHR46270:SF2">
    <property type="entry name" value="TIR DOMAIN-CONTAINING PROTEIN"/>
    <property type="match status" value="1"/>
</dbReference>